<proteinExistence type="predicted"/>
<dbReference type="EMBL" id="MU267589">
    <property type="protein sequence ID" value="KAH7916681.1"/>
    <property type="molecule type" value="Genomic_DNA"/>
</dbReference>
<accession>A0ACB8AUQ6</accession>
<comment type="caution">
    <text evidence="1">The sequence shown here is derived from an EMBL/GenBank/DDBJ whole genome shotgun (WGS) entry which is preliminary data.</text>
</comment>
<gene>
    <name evidence="1" type="ORF">BJ138DRAFT_3313</name>
</gene>
<reference evidence="1" key="1">
    <citation type="journal article" date="2021" name="New Phytol.">
        <title>Evolutionary innovations through gain and loss of genes in the ectomycorrhizal Boletales.</title>
        <authorList>
            <person name="Wu G."/>
            <person name="Miyauchi S."/>
            <person name="Morin E."/>
            <person name="Kuo A."/>
            <person name="Drula E."/>
            <person name="Varga T."/>
            <person name="Kohler A."/>
            <person name="Feng B."/>
            <person name="Cao Y."/>
            <person name="Lipzen A."/>
            <person name="Daum C."/>
            <person name="Hundley H."/>
            <person name="Pangilinan J."/>
            <person name="Johnson J."/>
            <person name="Barry K."/>
            <person name="LaButti K."/>
            <person name="Ng V."/>
            <person name="Ahrendt S."/>
            <person name="Min B."/>
            <person name="Choi I.G."/>
            <person name="Park H."/>
            <person name="Plett J.M."/>
            <person name="Magnuson J."/>
            <person name="Spatafora J.W."/>
            <person name="Nagy L.G."/>
            <person name="Henrissat B."/>
            <person name="Grigoriev I.V."/>
            <person name="Yang Z.L."/>
            <person name="Xu J."/>
            <person name="Martin F.M."/>
        </authorList>
    </citation>
    <scope>NUCLEOTIDE SEQUENCE</scope>
    <source>
        <strain evidence="1">ATCC 28755</strain>
    </source>
</reference>
<evidence type="ECO:0000313" key="1">
    <source>
        <dbReference type="EMBL" id="KAH7916681.1"/>
    </source>
</evidence>
<sequence length="107" mass="11783">MRSSVGAALISLTLAGMVNARCSWPPIPSDSLYVVRLYRYPECNDGGQADGFHEFLGDQQFGCHNFNVTPALNDKVGSFVFNGQLEHVLRLDENISTHGRRLDVQSG</sequence>
<protein>
    <submittedName>
        <fullName evidence="1">Uncharacterized protein</fullName>
    </submittedName>
</protein>
<organism evidence="1 2">
    <name type="scientific">Hygrophoropsis aurantiaca</name>
    <dbReference type="NCBI Taxonomy" id="72124"/>
    <lineage>
        <taxon>Eukaryota</taxon>
        <taxon>Fungi</taxon>
        <taxon>Dikarya</taxon>
        <taxon>Basidiomycota</taxon>
        <taxon>Agaricomycotina</taxon>
        <taxon>Agaricomycetes</taxon>
        <taxon>Agaricomycetidae</taxon>
        <taxon>Boletales</taxon>
        <taxon>Coniophorineae</taxon>
        <taxon>Hygrophoropsidaceae</taxon>
        <taxon>Hygrophoropsis</taxon>
    </lineage>
</organism>
<keyword evidence="2" id="KW-1185">Reference proteome</keyword>
<name>A0ACB8AUQ6_9AGAM</name>
<evidence type="ECO:0000313" key="2">
    <source>
        <dbReference type="Proteomes" id="UP000790377"/>
    </source>
</evidence>
<dbReference type="Proteomes" id="UP000790377">
    <property type="component" value="Unassembled WGS sequence"/>
</dbReference>